<reference evidence="2 3" key="1">
    <citation type="submission" date="2015-11" db="EMBL/GenBank/DDBJ databases">
        <title>Genomic analysis of 38 Legionella species identifies large and diverse effector repertoires.</title>
        <authorList>
            <person name="Burstein D."/>
            <person name="Amaro F."/>
            <person name="Zusman T."/>
            <person name="Lifshitz Z."/>
            <person name="Cohen O."/>
            <person name="Gilbert J.A."/>
            <person name="Pupko T."/>
            <person name="Shuman H.A."/>
            <person name="Segal G."/>
        </authorList>
    </citation>
    <scope>NUCLEOTIDE SEQUENCE [LARGE SCALE GENOMIC DNA]</scope>
    <source>
        <strain evidence="2 3">ATCC 49506</strain>
    </source>
</reference>
<evidence type="ECO:0000313" key="3">
    <source>
        <dbReference type="Proteomes" id="UP000054725"/>
    </source>
</evidence>
<sequence length="106" mass="10716">MLRLNKSRMVQKFTLVVILSASVMQLAGCGNCKSSSSPPAVSLITVNGQCILSSNITCRCSGGGILATCSQGSQTFNQGTVAPGVFLPCPATFSCSSSTTSCGSNG</sequence>
<accession>A0A0W0WND4</accession>
<keyword evidence="1" id="KW-0732">Signal</keyword>
<dbReference type="Proteomes" id="UP000054725">
    <property type="component" value="Unassembled WGS sequence"/>
</dbReference>
<comment type="caution">
    <text evidence="2">The sequence shown here is derived from an EMBL/GenBank/DDBJ whole genome shotgun (WGS) entry which is preliminary data.</text>
</comment>
<evidence type="ECO:0008006" key="4">
    <source>
        <dbReference type="Google" id="ProtNLM"/>
    </source>
</evidence>
<evidence type="ECO:0000256" key="1">
    <source>
        <dbReference type="SAM" id="SignalP"/>
    </source>
</evidence>
<dbReference type="PATRIC" id="fig|45070.6.peg.2234"/>
<organism evidence="2 3">
    <name type="scientific">Legionella nautarum</name>
    <dbReference type="NCBI Taxonomy" id="45070"/>
    <lineage>
        <taxon>Bacteria</taxon>
        <taxon>Pseudomonadati</taxon>
        <taxon>Pseudomonadota</taxon>
        <taxon>Gammaproteobacteria</taxon>
        <taxon>Legionellales</taxon>
        <taxon>Legionellaceae</taxon>
        <taxon>Legionella</taxon>
    </lineage>
</organism>
<proteinExistence type="predicted"/>
<keyword evidence="3" id="KW-1185">Reference proteome</keyword>
<feature type="signal peptide" evidence="1">
    <location>
        <begin position="1"/>
        <end position="27"/>
    </location>
</feature>
<dbReference type="EMBL" id="LNYO01000021">
    <property type="protein sequence ID" value="KTD33827.1"/>
    <property type="molecule type" value="Genomic_DNA"/>
</dbReference>
<dbReference type="AlphaFoldDB" id="A0A0W0WND4"/>
<gene>
    <name evidence="2" type="ORF">Lnau_2119</name>
</gene>
<evidence type="ECO:0000313" key="2">
    <source>
        <dbReference type="EMBL" id="KTD33827.1"/>
    </source>
</evidence>
<protein>
    <recommendedName>
        <fullName evidence="4">Secreted protein</fullName>
    </recommendedName>
</protein>
<name>A0A0W0WND4_9GAMM</name>
<feature type="chain" id="PRO_5006915610" description="Secreted protein" evidence="1">
    <location>
        <begin position="28"/>
        <end position="106"/>
    </location>
</feature>